<proteinExistence type="predicted"/>
<evidence type="ECO:0000313" key="5">
    <source>
        <dbReference type="EMBL" id="MED6114575.1"/>
    </source>
</evidence>
<dbReference type="Proteomes" id="UP001341840">
    <property type="component" value="Unassembled WGS sequence"/>
</dbReference>
<evidence type="ECO:0000256" key="2">
    <source>
        <dbReference type="ARBA" id="ARBA00023136"/>
    </source>
</evidence>
<name>A0ABU6QSB9_9FABA</name>
<comment type="caution">
    <text evidence="5">The sequence shown here is derived from an EMBL/GenBank/DDBJ whole genome shotgun (WGS) entry which is preliminary data.</text>
</comment>
<keyword evidence="4" id="KW-1133">Transmembrane helix</keyword>
<feature type="transmembrane region" description="Helical" evidence="4">
    <location>
        <begin position="92"/>
        <end position="112"/>
    </location>
</feature>
<protein>
    <recommendedName>
        <fullName evidence="7">Late embryogenesis abundant protein LEA-2 subgroup domain-containing protein</fullName>
    </recommendedName>
</protein>
<accession>A0ABU6QSB9</accession>
<evidence type="ECO:0000313" key="6">
    <source>
        <dbReference type="Proteomes" id="UP001341840"/>
    </source>
</evidence>
<reference evidence="5 6" key="1">
    <citation type="journal article" date="2023" name="Plants (Basel)">
        <title>Bridging the Gap: Combining Genomics and Transcriptomics Approaches to Understand Stylosanthes scabra, an Orphan Legume from the Brazilian Caatinga.</title>
        <authorList>
            <person name="Ferreira-Neto J.R.C."/>
            <person name="da Silva M.D."/>
            <person name="Binneck E."/>
            <person name="de Melo N.F."/>
            <person name="da Silva R.H."/>
            <person name="de Melo A.L.T.M."/>
            <person name="Pandolfi V."/>
            <person name="Bustamante F.O."/>
            <person name="Brasileiro-Vidal A.C."/>
            <person name="Benko-Iseppon A.M."/>
        </authorList>
    </citation>
    <scope>NUCLEOTIDE SEQUENCE [LARGE SCALE GENOMIC DNA]</scope>
    <source>
        <tissue evidence="5">Leaves</tissue>
    </source>
</reference>
<evidence type="ECO:0000256" key="3">
    <source>
        <dbReference type="SAM" id="MobiDB-lite"/>
    </source>
</evidence>
<sequence>MEEWKPPLPIPKPPLLPTSSISPQVHPNQSQDSELQLIINIKNNNGTYVIQVPRDQVYRVPPPENAFKAEKYQNSSKTGNTKRQCRLNARTILYIATALGIGCLLIGIHMTLNVANDPKFVIQHFNFDKEANPSTYNIALRVYNPNLRAGLLYKDGKVSLLWKQQEIAEGVFPHVFQQHGTSIVMRLALRQCKCNVMPKEIQESMTNVKKKVHVTFSLSIKFHAQATTWKLRGLKKKYNVMCQVTVDTLTKDTHVLSQDCQTQL</sequence>
<evidence type="ECO:0008006" key="7">
    <source>
        <dbReference type="Google" id="ProtNLM"/>
    </source>
</evidence>
<evidence type="ECO:0000256" key="1">
    <source>
        <dbReference type="ARBA" id="ARBA00004370"/>
    </source>
</evidence>
<gene>
    <name evidence="5" type="ORF">PIB30_081608</name>
</gene>
<keyword evidence="4" id="KW-0812">Transmembrane</keyword>
<dbReference type="EMBL" id="JASCZI010001227">
    <property type="protein sequence ID" value="MED6114575.1"/>
    <property type="molecule type" value="Genomic_DNA"/>
</dbReference>
<keyword evidence="6" id="KW-1185">Reference proteome</keyword>
<organism evidence="5 6">
    <name type="scientific">Stylosanthes scabra</name>
    <dbReference type="NCBI Taxonomy" id="79078"/>
    <lineage>
        <taxon>Eukaryota</taxon>
        <taxon>Viridiplantae</taxon>
        <taxon>Streptophyta</taxon>
        <taxon>Embryophyta</taxon>
        <taxon>Tracheophyta</taxon>
        <taxon>Spermatophyta</taxon>
        <taxon>Magnoliopsida</taxon>
        <taxon>eudicotyledons</taxon>
        <taxon>Gunneridae</taxon>
        <taxon>Pentapetalae</taxon>
        <taxon>rosids</taxon>
        <taxon>fabids</taxon>
        <taxon>Fabales</taxon>
        <taxon>Fabaceae</taxon>
        <taxon>Papilionoideae</taxon>
        <taxon>50 kb inversion clade</taxon>
        <taxon>dalbergioids sensu lato</taxon>
        <taxon>Dalbergieae</taxon>
        <taxon>Pterocarpus clade</taxon>
        <taxon>Stylosanthes</taxon>
    </lineage>
</organism>
<comment type="subcellular location">
    <subcellularLocation>
        <location evidence="1">Membrane</location>
    </subcellularLocation>
</comment>
<feature type="region of interest" description="Disordered" evidence="3">
    <location>
        <begin position="1"/>
        <end position="29"/>
    </location>
</feature>
<dbReference type="InterPro" id="IPR044839">
    <property type="entry name" value="NDR1-like"/>
</dbReference>
<keyword evidence="2 4" id="KW-0472">Membrane</keyword>
<dbReference type="PANTHER" id="PTHR31234:SF68">
    <property type="entry name" value="EXPRESSED PROTEIN"/>
    <property type="match status" value="1"/>
</dbReference>
<feature type="compositionally biased region" description="Pro residues" evidence="3">
    <location>
        <begin position="1"/>
        <end position="16"/>
    </location>
</feature>
<dbReference type="PANTHER" id="PTHR31234">
    <property type="entry name" value="LATE EMBRYOGENESIS ABUNDANT (LEA) HYDROXYPROLINE-RICH GLYCOPROTEIN FAMILY"/>
    <property type="match status" value="1"/>
</dbReference>
<evidence type="ECO:0000256" key="4">
    <source>
        <dbReference type="SAM" id="Phobius"/>
    </source>
</evidence>